<keyword evidence="4" id="KW-0732">Signal</keyword>
<comment type="function">
    <text evidence="8">Protein O-glucosyltransferase. Catalyzes the reaction that attaches glucose through an O-glycosidic linkage to a conserved serine residue found in the consensus sequence C-X-S-X-[PA]-C in epidermal growth factor-like repeats. Regulates Notch signaling by glucosylating Notch in the ER, glucosylation is required for the correct folding and cleavage of Notch.</text>
</comment>
<evidence type="ECO:0000313" key="12">
    <source>
        <dbReference type="Proteomes" id="UP000695007"/>
    </source>
</evidence>
<comment type="catalytic activity">
    <reaction evidence="9">
        <text>L-seryl-[EGF-like domain protein] + UDP-alpha-D-xylose = 3-O-(beta-D-xylosyl)-L-seryl-[EGF-like domain protein] + UDP + H(+)</text>
        <dbReference type="Rhea" id="RHEA:62016"/>
        <dbReference type="Rhea" id="RHEA-COMP:16010"/>
        <dbReference type="Rhea" id="RHEA-COMP:16011"/>
        <dbReference type="ChEBI" id="CHEBI:15378"/>
        <dbReference type="ChEBI" id="CHEBI:29999"/>
        <dbReference type="ChEBI" id="CHEBI:57632"/>
        <dbReference type="ChEBI" id="CHEBI:58223"/>
        <dbReference type="ChEBI" id="CHEBI:132085"/>
    </reaction>
</comment>
<dbReference type="PANTHER" id="PTHR12203">
    <property type="entry name" value="KDEL LYS-ASP-GLU-LEU CONTAINING - RELATED"/>
    <property type="match status" value="1"/>
</dbReference>
<keyword evidence="12" id="KW-1185">Reference proteome</keyword>
<dbReference type="Pfam" id="PF05686">
    <property type="entry name" value="Glyco_transf_90"/>
    <property type="match status" value="1"/>
</dbReference>
<evidence type="ECO:0000256" key="2">
    <source>
        <dbReference type="ARBA" id="ARBA00006063"/>
    </source>
</evidence>
<keyword evidence="6" id="KW-0325">Glycoprotein</keyword>
<dbReference type="GO" id="GO:0046527">
    <property type="term" value="F:glucosyltransferase activity"/>
    <property type="evidence" value="ECO:0007669"/>
    <property type="project" value="TreeGrafter"/>
</dbReference>
<protein>
    <submittedName>
        <fullName evidence="13">KDEL motif-containing protein 1-like</fullName>
    </submittedName>
</protein>
<dbReference type="AlphaFoldDB" id="A0AAJ6YB70"/>
<dbReference type="InterPro" id="IPR006598">
    <property type="entry name" value="CAP10"/>
</dbReference>
<comment type="pathway">
    <text evidence="7">Protein modification.</text>
</comment>
<evidence type="ECO:0000256" key="3">
    <source>
        <dbReference type="ARBA" id="ARBA00022676"/>
    </source>
</evidence>
<keyword evidence="3" id="KW-0808">Transferase</keyword>
<dbReference type="SUPFAM" id="SSF81296">
    <property type="entry name" value="E set domains"/>
    <property type="match status" value="1"/>
</dbReference>
<dbReference type="PANTHER" id="PTHR12203:SF122">
    <property type="entry name" value="GLYCOSYL TRANSFERASE CAP10 DOMAIN-CONTAINING PROTEIN"/>
    <property type="match status" value="1"/>
</dbReference>
<dbReference type="InterPro" id="IPR017868">
    <property type="entry name" value="Filamin/ABP280_repeat-like"/>
</dbReference>
<comment type="catalytic activity">
    <reaction evidence="10">
        <text>L-seryl-[EGF-like domain protein] + UDP-alpha-D-glucose = 3-O-(beta-D-glucosyl)-L-seryl-[EGF-like domain protein] + UDP + H(+)</text>
        <dbReference type="Rhea" id="RHEA:58116"/>
        <dbReference type="Rhea" id="RHEA-COMP:14610"/>
        <dbReference type="Rhea" id="RHEA-COMP:16010"/>
        <dbReference type="ChEBI" id="CHEBI:15378"/>
        <dbReference type="ChEBI" id="CHEBI:29999"/>
        <dbReference type="ChEBI" id="CHEBI:58223"/>
        <dbReference type="ChEBI" id="CHEBI:58885"/>
        <dbReference type="ChEBI" id="CHEBI:140576"/>
    </reaction>
</comment>
<keyword evidence="3" id="KW-0328">Glycosyltransferase</keyword>
<dbReference type="Proteomes" id="UP000695007">
    <property type="component" value="Unplaced"/>
</dbReference>
<dbReference type="RefSeq" id="XP_011493813.1">
    <property type="nucleotide sequence ID" value="XM_011495511.1"/>
</dbReference>
<gene>
    <name evidence="13" type="primary">LOC105359036</name>
</gene>
<accession>A0AAJ6YB70</accession>
<evidence type="ECO:0000256" key="10">
    <source>
        <dbReference type="ARBA" id="ARBA00049246"/>
    </source>
</evidence>
<dbReference type="Gene3D" id="2.60.40.10">
    <property type="entry name" value="Immunoglobulins"/>
    <property type="match status" value="1"/>
</dbReference>
<dbReference type="InterPro" id="IPR013783">
    <property type="entry name" value="Ig-like_fold"/>
</dbReference>
<proteinExistence type="inferred from homology"/>
<evidence type="ECO:0000256" key="5">
    <source>
        <dbReference type="ARBA" id="ARBA00022824"/>
    </source>
</evidence>
<evidence type="ECO:0000256" key="9">
    <source>
        <dbReference type="ARBA" id="ARBA00047553"/>
    </source>
</evidence>
<organism evidence="12 13">
    <name type="scientific">Ceratosolen solmsi marchali</name>
    <dbReference type="NCBI Taxonomy" id="326594"/>
    <lineage>
        <taxon>Eukaryota</taxon>
        <taxon>Metazoa</taxon>
        <taxon>Ecdysozoa</taxon>
        <taxon>Arthropoda</taxon>
        <taxon>Hexapoda</taxon>
        <taxon>Insecta</taxon>
        <taxon>Pterygota</taxon>
        <taxon>Neoptera</taxon>
        <taxon>Endopterygota</taxon>
        <taxon>Hymenoptera</taxon>
        <taxon>Apocrita</taxon>
        <taxon>Proctotrupomorpha</taxon>
        <taxon>Chalcidoidea</taxon>
        <taxon>Agaonidae</taxon>
        <taxon>Agaoninae</taxon>
        <taxon>Ceratosolen</taxon>
    </lineage>
</organism>
<dbReference type="GeneID" id="105359036"/>
<dbReference type="KEGG" id="csol:105359036"/>
<evidence type="ECO:0000256" key="8">
    <source>
        <dbReference type="ARBA" id="ARBA00045690"/>
    </source>
</evidence>
<dbReference type="Pfam" id="PF00630">
    <property type="entry name" value="Filamin"/>
    <property type="match status" value="1"/>
</dbReference>
<keyword evidence="5" id="KW-0256">Endoplasmic reticulum</keyword>
<evidence type="ECO:0000256" key="6">
    <source>
        <dbReference type="ARBA" id="ARBA00023180"/>
    </source>
</evidence>
<reference evidence="13" key="1">
    <citation type="submission" date="2025-08" db="UniProtKB">
        <authorList>
            <consortium name="RefSeq"/>
        </authorList>
    </citation>
    <scope>IDENTIFICATION</scope>
</reference>
<evidence type="ECO:0000259" key="11">
    <source>
        <dbReference type="SMART" id="SM00672"/>
    </source>
</evidence>
<evidence type="ECO:0000256" key="1">
    <source>
        <dbReference type="ARBA" id="ARBA00004319"/>
    </source>
</evidence>
<comment type="similarity">
    <text evidence="2">Belongs to the KDELC family.</text>
</comment>
<comment type="subcellular location">
    <subcellularLocation>
        <location evidence="1">Endoplasmic reticulum lumen</location>
    </subcellularLocation>
</comment>
<dbReference type="InterPro" id="IPR051091">
    <property type="entry name" value="O-Glucosyltr/Glycosyltrsf_90"/>
</dbReference>
<dbReference type="InterPro" id="IPR014756">
    <property type="entry name" value="Ig_E-set"/>
</dbReference>
<evidence type="ECO:0000313" key="13">
    <source>
        <dbReference type="RefSeq" id="XP_011493813.1"/>
    </source>
</evidence>
<feature type="domain" description="Glycosyl transferase CAP10" evidence="11">
    <location>
        <begin position="254"/>
        <end position="496"/>
    </location>
</feature>
<evidence type="ECO:0000256" key="4">
    <source>
        <dbReference type="ARBA" id="ARBA00022729"/>
    </source>
</evidence>
<dbReference type="GO" id="GO:0005788">
    <property type="term" value="C:endoplasmic reticulum lumen"/>
    <property type="evidence" value="ECO:0007669"/>
    <property type="project" value="UniProtKB-SubCell"/>
</dbReference>
<dbReference type="SMART" id="SM00672">
    <property type="entry name" value="CAP10"/>
    <property type="match status" value="1"/>
</dbReference>
<sequence length="525" mass="61476">MEFGFPKDASSSQDVEMKSFQTTTRTLDDALASNLFLLNLFSSIRYSQLSFSSKTIVWGPGLNPENITLKARYFFIQLVTKGGENLTESVGPNVISSKIIGKTEDNAPCHIWYQLLDCKDGSYIVRYRIYNVCFNLQIIVKIQNKILYLKQSKFKGPVYEEECYCPNPSIHSWLESNDCVQNYTQILSDLELFPNVDFDSLRNKIIARYNQPNRISICHYVIKSNKIYRQCYGQHVGFKIFSDEILLSITRKTTLPDVEFFMNLGDWPLVPKDKLIYPIFSWCGSEDTRDVVLPTYDITESSIKAMDSVMLDMLSVQGNTKLSWNEKINKVFWRGRDSRRERLDLIDIGRSNPHLFNASITNFFFFTDEIKKYGPEQKHVSFFDFFKYKYQLNIDGTVAAYRFPYLLAGNSLVFKQKSKYYEFFYKSLTEGIHFVSIKNDLSDLVEKINWAIKNDDKAYNISREAREYTRNNLMPQHIFCYYITLIKEWSKRLTNSIQVFPEMEYIPQPKNNCKCIGKKIKRDEL</sequence>
<evidence type="ECO:0000256" key="7">
    <source>
        <dbReference type="ARBA" id="ARBA00043952"/>
    </source>
</evidence>
<name>A0AAJ6YB70_9HYME</name>